<protein>
    <recommendedName>
        <fullName evidence="3">Cytochrome P450</fullName>
    </recommendedName>
</protein>
<keyword evidence="2" id="KW-1185">Reference proteome</keyword>
<dbReference type="EMBL" id="MVIL01000800">
    <property type="protein sequence ID" value="ORB76461.1"/>
    <property type="molecule type" value="Genomic_DNA"/>
</dbReference>
<evidence type="ECO:0000313" key="2">
    <source>
        <dbReference type="Proteomes" id="UP000192847"/>
    </source>
</evidence>
<gene>
    <name evidence="1" type="ORF">BST46_29990</name>
</gene>
<dbReference type="Proteomes" id="UP000192847">
    <property type="component" value="Unassembled WGS sequence"/>
</dbReference>
<evidence type="ECO:0000313" key="1">
    <source>
        <dbReference type="EMBL" id="ORB76461.1"/>
    </source>
</evidence>
<dbReference type="SUPFAM" id="SSF48264">
    <property type="entry name" value="Cytochrome P450"/>
    <property type="match status" value="1"/>
</dbReference>
<dbReference type="Gene3D" id="1.10.630.10">
    <property type="entry name" value="Cytochrome P450"/>
    <property type="match status" value="1"/>
</dbReference>
<proteinExistence type="predicted"/>
<dbReference type="RefSeq" id="WP_211285905.1">
    <property type="nucleotide sequence ID" value="NZ_MVIL01000800.1"/>
</dbReference>
<reference evidence="1 2" key="1">
    <citation type="submission" date="2017-02" db="EMBL/GenBank/DDBJ databases">
        <title>The new phylogeny of genus Mycobacterium.</title>
        <authorList>
            <person name="Tortoli E."/>
            <person name="Trovato A."/>
            <person name="Cirillo D.M."/>
        </authorList>
    </citation>
    <scope>NUCLEOTIDE SEQUENCE [LARGE SCALE GENOMIC DNA]</scope>
    <source>
        <strain evidence="1 2">CCUG 56329</strain>
    </source>
</reference>
<comment type="caution">
    <text evidence="1">The sequence shown here is derived from an EMBL/GenBank/DDBJ whole genome shotgun (WGS) entry which is preliminary data.</text>
</comment>
<dbReference type="InterPro" id="IPR036396">
    <property type="entry name" value="Cyt_P450_sf"/>
</dbReference>
<organism evidence="1 2">
    <name type="scientific">Mycobacterium timonense</name>
    <dbReference type="NCBI Taxonomy" id="701043"/>
    <lineage>
        <taxon>Bacteria</taxon>
        <taxon>Bacillati</taxon>
        <taxon>Actinomycetota</taxon>
        <taxon>Actinomycetes</taxon>
        <taxon>Mycobacteriales</taxon>
        <taxon>Mycobacteriaceae</taxon>
        <taxon>Mycobacterium</taxon>
        <taxon>Mycobacterium avium complex (MAC)</taxon>
    </lineage>
</organism>
<sequence length="83" mass="9151">MAHTENYGGFYVMTKFDDIAAVLHNAQTFSSWPADTPPTPGHTRALIPLEVDAPEHRRYRTIVATGSGWVRTVTSPPPTMKSP</sequence>
<accession>A0ABX3TCE1</accession>
<evidence type="ECO:0008006" key="3">
    <source>
        <dbReference type="Google" id="ProtNLM"/>
    </source>
</evidence>
<name>A0ABX3TCE1_9MYCO</name>